<evidence type="ECO:0000256" key="10">
    <source>
        <dbReference type="RuleBase" id="RU003956"/>
    </source>
</evidence>
<dbReference type="GO" id="GO:0015976">
    <property type="term" value="P:carbon utilization"/>
    <property type="evidence" value="ECO:0007669"/>
    <property type="project" value="InterPro"/>
</dbReference>
<dbReference type="PANTHER" id="PTHR11002:SF76">
    <property type="entry name" value="CARBONIC ANHYDRASE"/>
    <property type="match status" value="1"/>
</dbReference>
<evidence type="ECO:0000256" key="5">
    <source>
        <dbReference type="ARBA" id="ARBA00022833"/>
    </source>
</evidence>
<dbReference type="PANTHER" id="PTHR11002">
    <property type="entry name" value="CARBONIC ANHYDRASE"/>
    <property type="match status" value="1"/>
</dbReference>
<dbReference type="InterPro" id="IPR015892">
    <property type="entry name" value="Carbonic_anhydrase_CS"/>
</dbReference>
<proteinExistence type="inferred from homology"/>
<protein>
    <recommendedName>
        <fullName evidence="3 10">Carbonic anhydrase</fullName>
        <ecNumber evidence="2 10">4.2.1.1</ecNumber>
    </recommendedName>
    <alternativeName>
        <fullName evidence="7 10">Carbonate dehydratase</fullName>
    </alternativeName>
</protein>
<comment type="similarity">
    <text evidence="1 10">Belongs to the beta-class carbonic anhydrase family.</text>
</comment>
<sequence length="216" mass="24065">MKDLTSLVSGFRRFQENFFSEDTRLFDQLKKAQHPKILAIACCDSRVDPSLLTDCDPGDLFVIRNVANLVPPYQPDAHYHGVSAAVEYAVCFLNVEYILVMGHSQCGGIQSLMEKTGGCEDGNNEFIDKWVSLAQPAKETVLKELGDKPKEIQTRACEQASILLSLENLLTFPQILKRVEAGTLSLQAWYVDIQTGALLSYNPKSGEFEVLVNHPE</sequence>
<evidence type="ECO:0000256" key="7">
    <source>
        <dbReference type="ARBA" id="ARBA00031969"/>
    </source>
</evidence>
<evidence type="ECO:0000313" key="12">
    <source>
        <dbReference type="Proteomes" id="UP000005695"/>
    </source>
</evidence>
<reference evidence="11" key="2">
    <citation type="submission" date="2006-05" db="EMBL/GenBank/DDBJ databases">
        <title>Sequencing of the draft genome and assembly of Desulfuromonas acetoxidans DSM 684.</title>
        <authorList>
            <consortium name="US DOE Joint Genome Institute (JGI-PGF)"/>
            <person name="Copeland A."/>
            <person name="Lucas S."/>
            <person name="Lapidus A."/>
            <person name="Barry K."/>
            <person name="Detter J.C."/>
            <person name="Glavina del Rio T."/>
            <person name="Hammon N."/>
            <person name="Israni S."/>
            <person name="Dalin E."/>
            <person name="Tice H."/>
            <person name="Bruce D."/>
            <person name="Pitluck S."/>
            <person name="Richardson P."/>
        </authorList>
    </citation>
    <scope>NUCLEOTIDE SEQUENCE [LARGE SCALE GENOMIC DNA]</scope>
    <source>
        <strain evidence="11">DSM 684</strain>
    </source>
</reference>
<feature type="binding site" evidence="9">
    <location>
        <position position="103"/>
    </location>
    <ligand>
        <name>Zn(2+)</name>
        <dbReference type="ChEBI" id="CHEBI:29105"/>
    </ligand>
</feature>
<accession>Q1JW58</accession>
<evidence type="ECO:0000256" key="8">
    <source>
        <dbReference type="ARBA" id="ARBA00048348"/>
    </source>
</evidence>
<dbReference type="Pfam" id="PF00484">
    <property type="entry name" value="Pro_CA"/>
    <property type="match status" value="1"/>
</dbReference>
<dbReference type="SUPFAM" id="SSF53056">
    <property type="entry name" value="beta-carbonic anhydrase, cab"/>
    <property type="match status" value="1"/>
</dbReference>
<dbReference type="InterPro" id="IPR045066">
    <property type="entry name" value="Beta_CA_cladeB"/>
</dbReference>
<evidence type="ECO:0000256" key="3">
    <source>
        <dbReference type="ARBA" id="ARBA00014628"/>
    </source>
</evidence>
<dbReference type="InterPro" id="IPR036874">
    <property type="entry name" value="Carbonic_anhydrase_sf"/>
</dbReference>
<comment type="cofactor">
    <cofactor evidence="9">
        <name>Zn(2+)</name>
        <dbReference type="ChEBI" id="CHEBI:29105"/>
    </cofactor>
    <text evidence="9">Binds 1 zinc ion per subunit.</text>
</comment>
<dbReference type="AlphaFoldDB" id="Q1JW58"/>
<dbReference type="Proteomes" id="UP000005695">
    <property type="component" value="Unassembled WGS sequence"/>
</dbReference>
<gene>
    <name evidence="11" type="ORF">Dace_0320</name>
</gene>
<dbReference type="Gene3D" id="3.40.1050.10">
    <property type="entry name" value="Carbonic anhydrase"/>
    <property type="match status" value="1"/>
</dbReference>
<evidence type="ECO:0000256" key="2">
    <source>
        <dbReference type="ARBA" id="ARBA00012925"/>
    </source>
</evidence>
<dbReference type="EMBL" id="AAEW02000025">
    <property type="protein sequence ID" value="EAT14469.1"/>
    <property type="molecule type" value="Genomic_DNA"/>
</dbReference>
<evidence type="ECO:0000313" key="11">
    <source>
        <dbReference type="EMBL" id="EAT14469.1"/>
    </source>
</evidence>
<feature type="binding site" evidence="9">
    <location>
        <position position="106"/>
    </location>
    <ligand>
        <name>Zn(2+)</name>
        <dbReference type="ChEBI" id="CHEBI:29105"/>
    </ligand>
</feature>
<name>Q1JW58_DESA6</name>
<feature type="binding site" evidence="9">
    <location>
        <position position="42"/>
    </location>
    <ligand>
        <name>Zn(2+)</name>
        <dbReference type="ChEBI" id="CHEBI:29105"/>
    </ligand>
</feature>
<evidence type="ECO:0000256" key="9">
    <source>
        <dbReference type="PIRSR" id="PIRSR601765-1"/>
    </source>
</evidence>
<dbReference type="RefSeq" id="WP_006002680.1">
    <property type="nucleotide sequence ID" value="NZ_AAEW02000025.1"/>
</dbReference>
<keyword evidence="12" id="KW-1185">Reference proteome</keyword>
<evidence type="ECO:0000256" key="1">
    <source>
        <dbReference type="ARBA" id="ARBA00006217"/>
    </source>
</evidence>
<evidence type="ECO:0000256" key="4">
    <source>
        <dbReference type="ARBA" id="ARBA00022723"/>
    </source>
</evidence>
<dbReference type="OrthoDB" id="9797527at2"/>
<reference evidence="11" key="1">
    <citation type="submission" date="2006-05" db="EMBL/GenBank/DDBJ databases">
        <title>Annotation of the draft genome assembly of Desulfuromonas acetoxidans DSM 684.</title>
        <authorList>
            <consortium name="US DOE Joint Genome Institute (JGI-ORNL)"/>
            <person name="Larimer F."/>
            <person name="Land M."/>
            <person name="Hauser L."/>
        </authorList>
    </citation>
    <scope>NUCLEOTIDE SEQUENCE [LARGE SCALE GENOMIC DNA]</scope>
    <source>
        <strain evidence="11">DSM 684</strain>
    </source>
</reference>
<keyword evidence="6 10" id="KW-0456">Lyase</keyword>
<evidence type="ECO:0000256" key="6">
    <source>
        <dbReference type="ARBA" id="ARBA00023239"/>
    </source>
</evidence>
<comment type="caution">
    <text evidence="11">The sequence shown here is derived from an EMBL/GenBank/DDBJ whole genome shotgun (WGS) entry which is preliminary data.</text>
</comment>
<dbReference type="FunFam" id="3.40.1050.10:FF:000003">
    <property type="entry name" value="Carbonic anhydrase"/>
    <property type="match status" value="1"/>
</dbReference>
<keyword evidence="5 9" id="KW-0862">Zinc</keyword>
<dbReference type="EC" id="4.2.1.1" evidence="2 10"/>
<dbReference type="SMART" id="SM00947">
    <property type="entry name" value="Pro_CA"/>
    <property type="match status" value="1"/>
</dbReference>
<dbReference type="GO" id="GO:0004089">
    <property type="term" value="F:carbonate dehydratase activity"/>
    <property type="evidence" value="ECO:0007669"/>
    <property type="project" value="UniProtKB-UniRule"/>
</dbReference>
<dbReference type="InterPro" id="IPR001765">
    <property type="entry name" value="Carbonic_anhydrase"/>
</dbReference>
<keyword evidence="4 9" id="KW-0479">Metal-binding</keyword>
<organism evidence="11 12">
    <name type="scientific">Desulfuromonas acetoxidans (strain DSM 684 / 11070)</name>
    <dbReference type="NCBI Taxonomy" id="281689"/>
    <lineage>
        <taxon>Bacteria</taxon>
        <taxon>Pseudomonadati</taxon>
        <taxon>Thermodesulfobacteriota</taxon>
        <taxon>Desulfuromonadia</taxon>
        <taxon>Desulfuromonadales</taxon>
        <taxon>Desulfuromonadaceae</taxon>
        <taxon>Desulfuromonas</taxon>
    </lineage>
</organism>
<dbReference type="PROSITE" id="PS00705">
    <property type="entry name" value="PROK_CO2_ANHYDRASE_2"/>
    <property type="match status" value="1"/>
</dbReference>
<comment type="function">
    <text evidence="10">Reversible hydration of carbon dioxide.</text>
</comment>
<dbReference type="CDD" id="cd00884">
    <property type="entry name" value="beta_CA_cladeB"/>
    <property type="match status" value="1"/>
</dbReference>
<dbReference type="GO" id="GO:0008270">
    <property type="term" value="F:zinc ion binding"/>
    <property type="evidence" value="ECO:0007669"/>
    <property type="project" value="UniProtKB-UniRule"/>
</dbReference>
<comment type="catalytic activity">
    <reaction evidence="8 10">
        <text>hydrogencarbonate + H(+) = CO2 + H2O</text>
        <dbReference type="Rhea" id="RHEA:10748"/>
        <dbReference type="ChEBI" id="CHEBI:15377"/>
        <dbReference type="ChEBI" id="CHEBI:15378"/>
        <dbReference type="ChEBI" id="CHEBI:16526"/>
        <dbReference type="ChEBI" id="CHEBI:17544"/>
        <dbReference type="EC" id="4.2.1.1"/>
    </reaction>
</comment>
<feature type="binding site" evidence="9">
    <location>
        <position position="44"/>
    </location>
    <ligand>
        <name>Zn(2+)</name>
        <dbReference type="ChEBI" id="CHEBI:29105"/>
    </ligand>
</feature>